<keyword evidence="3" id="KW-1185">Reference proteome</keyword>
<accession>A0A2G8S1K5</accession>
<organism evidence="2 3">
    <name type="scientific">Ganoderma sinense ZZ0214-1</name>
    <dbReference type="NCBI Taxonomy" id="1077348"/>
    <lineage>
        <taxon>Eukaryota</taxon>
        <taxon>Fungi</taxon>
        <taxon>Dikarya</taxon>
        <taxon>Basidiomycota</taxon>
        <taxon>Agaricomycotina</taxon>
        <taxon>Agaricomycetes</taxon>
        <taxon>Polyporales</taxon>
        <taxon>Polyporaceae</taxon>
        <taxon>Ganoderma</taxon>
    </lineage>
</organism>
<feature type="compositionally biased region" description="Polar residues" evidence="1">
    <location>
        <begin position="7"/>
        <end position="16"/>
    </location>
</feature>
<proteinExistence type="predicted"/>
<name>A0A2G8S1K5_9APHY</name>
<dbReference type="Proteomes" id="UP000230002">
    <property type="component" value="Unassembled WGS sequence"/>
</dbReference>
<reference evidence="2 3" key="1">
    <citation type="journal article" date="2015" name="Sci. Rep.">
        <title>Chromosome-level genome map provides insights into diverse defense mechanisms in the medicinal fungus Ganoderma sinense.</title>
        <authorList>
            <person name="Zhu Y."/>
            <person name="Xu J."/>
            <person name="Sun C."/>
            <person name="Zhou S."/>
            <person name="Xu H."/>
            <person name="Nelson D.R."/>
            <person name="Qian J."/>
            <person name="Song J."/>
            <person name="Luo H."/>
            <person name="Xiang L."/>
            <person name="Li Y."/>
            <person name="Xu Z."/>
            <person name="Ji A."/>
            <person name="Wang L."/>
            <person name="Lu S."/>
            <person name="Hayward A."/>
            <person name="Sun W."/>
            <person name="Li X."/>
            <person name="Schwartz D.C."/>
            <person name="Wang Y."/>
            <person name="Chen S."/>
        </authorList>
    </citation>
    <scope>NUCLEOTIDE SEQUENCE [LARGE SCALE GENOMIC DNA]</scope>
    <source>
        <strain evidence="2 3">ZZ0214-1</strain>
    </source>
</reference>
<comment type="caution">
    <text evidence="2">The sequence shown here is derived from an EMBL/GenBank/DDBJ whole genome shotgun (WGS) entry which is preliminary data.</text>
</comment>
<sequence>MSRHQLEASQPGSELSDSLHPNGPHSTFGGLEENADQLRKRLGIPDLTTRTGLKKVHLDFDDCSHRLDECYASALANSDTTTAMLVCIIWTKIAADALLHEQLLCAGLITKLIPLLGMPRAGGLAENLFHFLIYKAGYKPAESAFELCRHNPAVLKTLRDHPGDQQIADFTIRTLAHGTLYTVSSQGPSDASIVDAIALKEVLSSLLGTLRDPGYLLEKTLELAMTILAKAPPVCPKESRLKDIPSLLAYYSALTRSRHFGARCNGALALLRLARIELDQAGNVDFEAQNRATAPSDRSAQRISCNHDQLLAGFPEDLQCLMETYGVDSCETVVEARRSSTVESALVQFREDNDARALGRCLAEHLQHSEFIVNPNDDSSDASGSGLKLTDVLESCIQSLSQSGSSEDLDAAAILELHSLLLKKQFQRALDRAEDELGRNPELGYARYAYCLALLDFFLRPRAINTALASNDLTPFLRRRLLFEAVKLLGEQGCWMLWEDGLATDEVTGPATAHFKEAIEKAELYLEMAPPDARQRSTVLNWYIVVRIVAESLDIHNDLSDYEPLLEQLRIAERFDEIRQDPPAKCDIQLAREWLFENYSDGTILEWERLTVRLGQMAVGSTSASSSSSKSRASAGFVRSSVEKYGQDEIESVLVVQKLNCVVEEVFALWKRVLLQSILPEVTLAQAQGILPKGTADIWADAS</sequence>
<evidence type="ECO:0000256" key="1">
    <source>
        <dbReference type="SAM" id="MobiDB-lite"/>
    </source>
</evidence>
<protein>
    <submittedName>
        <fullName evidence="2">Uncharacterized protein</fullName>
    </submittedName>
</protein>
<dbReference type="EMBL" id="AYKW01000034">
    <property type="protein sequence ID" value="PIL27624.1"/>
    <property type="molecule type" value="Genomic_DNA"/>
</dbReference>
<gene>
    <name evidence="2" type="ORF">GSI_10776</name>
</gene>
<feature type="region of interest" description="Disordered" evidence="1">
    <location>
        <begin position="1"/>
        <end position="31"/>
    </location>
</feature>
<dbReference type="OrthoDB" id="341421at2759"/>
<evidence type="ECO:0000313" key="2">
    <source>
        <dbReference type="EMBL" id="PIL27624.1"/>
    </source>
</evidence>
<evidence type="ECO:0000313" key="3">
    <source>
        <dbReference type="Proteomes" id="UP000230002"/>
    </source>
</evidence>
<dbReference type="AlphaFoldDB" id="A0A2G8S1K5"/>